<keyword evidence="2" id="KW-1185">Reference proteome</keyword>
<reference evidence="2" key="1">
    <citation type="submission" date="2011-08" db="EMBL/GenBank/DDBJ databases">
        <authorList>
            <person name="Rombauts S."/>
        </authorList>
    </citation>
    <scope>NUCLEOTIDE SEQUENCE</scope>
    <source>
        <strain evidence="2">London</strain>
    </source>
</reference>
<dbReference type="HOGENOM" id="CLU_061269_0_0_1"/>
<dbReference type="Proteomes" id="UP000015104">
    <property type="component" value="Unassembled WGS sequence"/>
</dbReference>
<protein>
    <submittedName>
        <fullName evidence="1">Uncharacterized protein</fullName>
    </submittedName>
</protein>
<dbReference type="EnsemblMetazoa" id="tetur01g12400.1">
    <property type="protein sequence ID" value="tetur01g12400.1"/>
    <property type="gene ID" value="tetur01g12400"/>
</dbReference>
<accession>T1JT07</accession>
<reference evidence="1" key="2">
    <citation type="submission" date="2015-06" db="UniProtKB">
        <authorList>
            <consortium name="EnsemblMetazoa"/>
        </authorList>
    </citation>
    <scope>IDENTIFICATION</scope>
</reference>
<dbReference type="AlphaFoldDB" id="T1JT07"/>
<proteinExistence type="predicted"/>
<sequence length="308" mass="34807">MIKMFEAKSSCNDECLTKTYCISSEGSGVCSKNNLVTARFKVVPVFGKYDYLQITLKGYNVAPIVEKTIEVSFDNPHSHSNTNSIYSCYKPSLGSTYARFDEGNYSVTTGSSYYKESVLSCTWTFNIDDTIYPLNVDLIKDSYQSISLHDDSKEVIVAQDTSQLPIYHAQYLKCCNKVHGNEFLLTFDQTEEKIRYQLYYWKYNSKHLTVTLTTKEGIKLQFECATDVDGYIINGTKRLPVDQQLIESQVIYSEICIWATPFVLGNSGITIDASTSVFDLHVEVESVTVYTEKDVVLNDNSESSSHLA</sequence>
<evidence type="ECO:0000313" key="1">
    <source>
        <dbReference type="EnsemblMetazoa" id="tetur01g12400.1"/>
    </source>
</evidence>
<organism evidence="1 2">
    <name type="scientific">Tetranychus urticae</name>
    <name type="common">Two-spotted spider mite</name>
    <dbReference type="NCBI Taxonomy" id="32264"/>
    <lineage>
        <taxon>Eukaryota</taxon>
        <taxon>Metazoa</taxon>
        <taxon>Ecdysozoa</taxon>
        <taxon>Arthropoda</taxon>
        <taxon>Chelicerata</taxon>
        <taxon>Arachnida</taxon>
        <taxon>Acari</taxon>
        <taxon>Acariformes</taxon>
        <taxon>Trombidiformes</taxon>
        <taxon>Prostigmata</taxon>
        <taxon>Eleutherengona</taxon>
        <taxon>Raphignathae</taxon>
        <taxon>Tetranychoidea</taxon>
        <taxon>Tetranychidae</taxon>
        <taxon>Tetranychus</taxon>
    </lineage>
</organism>
<evidence type="ECO:0000313" key="2">
    <source>
        <dbReference type="Proteomes" id="UP000015104"/>
    </source>
</evidence>
<dbReference type="EMBL" id="CAEY01000469">
    <property type="status" value="NOT_ANNOTATED_CDS"/>
    <property type="molecule type" value="Genomic_DNA"/>
</dbReference>
<name>T1JT07_TETUR</name>